<reference evidence="1 2" key="1">
    <citation type="submission" date="2007-10" db="EMBL/GenBank/DDBJ databases">
        <title>Complete sequence of Caldivirga maquilingensis IC-167.</title>
        <authorList>
            <consortium name="US DOE Joint Genome Institute"/>
            <person name="Copeland A."/>
            <person name="Lucas S."/>
            <person name="Lapidus A."/>
            <person name="Barry K."/>
            <person name="Glavina del Rio T."/>
            <person name="Dalin E."/>
            <person name="Tice H."/>
            <person name="Pitluck S."/>
            <person name="Saunders E."/>
            <person name="Brettin T."/>
            <person name="Bruce D."/>
            <person name="Detter J.C."/>
            <person name="Han C."/>
            <person name="Schmutz J."/>
            <person name="Larimer F."/>
            <person name="Land M."/>
            <person name="Hauser L."/>
            <person name="Kyrpides N."/>
            <person name="Ivanova N."/>
            <person name="Biddle J.F."/>
            <person name="Zhang Z."/>
            <person name="Fitz-Gibbon S.T."/>
            <person name="Lowe T.M."/>
            <person name="Saltikov C."/>
            <person name="House C.H."/>
            <person name="Richardson P."/>
        </authorList>
    </citation>
    <scope>NUCLEOTIDE SEQUENCE [LARGE SCALE GENOMIC DNA]</scope>
    <source>
        <strain evidence="2">ATCC 700844 / DSM 13496 / JCM 10307 / IC-167</strain>
    </source>
</reference>
<evidence type="ECO:0000313" key="2">
    <source>
        <dbReference type="Proteomes" id="UP000001137"/>
    </source>
</evidence>
<proteinExistence type="predicted"/>
<sequence>MGTISRLLKLILEHTGLLDELRVEDLNDVYRLNAAVHLLQLQAQALIDIIMRAAALLGLGVKGYIDAGVRLRDAGVLSPRISLGIGPWLGLGT</sequence>
<name>A8M9V1_CALMQ</name>
<evidence type="ECO:0000313" key="1">
    <source>
        <dbReference type="EMBL" id="ABW02422.1"/>
    </source>
</evidence>
<dbReference type="EMBL" id="CP000852">
    <property type="protein sequence ID" value="ABW02422.1"/>
    <property type="molecule type" value="Genomic_DNA"/>
</dbReference>
<organism evidence="1 2">
    <name type="scientific">Caldivirga maquilingensis (strain ATCC 700844 / DSM 13496 / JCM 10307 / IC-167)</name>
    <dbReference type="NCBI Taxonomy" id="397948"/>
    <lineage>
        <taxon>Archaea</taxon>
        <taxon>Thermoproteota</taxon>
        <taxon>Thermoprotei</taxon>
        <taxon>Thermoproteales</taxon>
        <taxon>Thermoproteaceae</taxon>
        <taxon>Caldivirga</taxon>
    </lineage>
</organism>
<dbReference type="STRING" id="397948.Cmaq_1599"/>
<dbReference type="HOGENOM" id="CLU_2392739_0_0_2"/>
<gene>
    <name evidence="1" type="ordered locus">Cmaq_1599</name>
</gene>
<keyword evidence="2" id="KW-1185">Reference proteome</keyword>
<protein>
    <submittedName>
        <fullName evidence="1">PaREP11</fullName>
    </submittedName>
</protein>
<dbReference type="Proteomes" id="UP000001137">
    <property type="component" value="Chromosome"/>
</dbReference>
<dbReference type="KEGG" id="cma:Cmaq_1599"/>
<dbReference type="RefSeq" id="WP_012186641.1">
    <property type="nucleotide sequence ID" value="NC_009954.1"/>
</dbReference>
<dbReference type="eggNOG" id="arCOG02108">
    <property type="taxonomic scope" value="Archaea"/>
</dbReference>
<dbReference type="AlphaFoldDB" id="A8M9V1"/>
<dbReference type="GeneID" id="5710419"/>
<accession>A8M9V1</accession>